<keyword evidence="4" id="KW-1185">Reference proteome</keyword>
<keyword evidence="2" id="KW-0732">Signal</keyword>
<gene>
    <name evidence="3" type="ORF">K457DRAFT_1881075</name>
</gene>
<evidence type="ECO:0000313" key="3">
    <source>
        <dbReference type="EMBL" id="OAQ23833.1"/>
    </source>
</evidence>
<feature type="compositionally biased region" description="Polar residues" evidence="1">
    <location>
        <begin position="79"/>
        <end position="93"/>
    </location>
</feature>
<name>A0A197JFQ7_9FUNG</name>
<feature type="signal peptide" evidence="2">
    <location>
        <begin position="1"/>
        <end position="37"/>
    </location>
</feature>
<feature type="region of interest" description="Disordered" evidence="1">
    <location>
        <begin position="69"/>
        <end position="93"/>
    </location>
</feature>
<sequence length="93" mass="9772">MVDAMADHDRGSMHLKSPQRSVATISLILILMTTAMAAPTPSEGEAKGEGPSTRDTNIYDTTLELDQGAIRDGRVNPYSVHNGSSSANAANGE</sequence>
<dbReference type="OrthoDB" id="10461070at2759"/>
<dbReference type="EMBL" id="KV442107">
    <property type="protein sequence ID" value="OAQ23833.1"/>
    <property type="molecule type" value="Genomic_DNA"/>
</dbReference>
<evidence type="ECO:0000313" key="4">
    <source>
        <dbReference type="Proteomes" id="UP000078512"/>
    </source>
</evidence>
<feature type="region of interest" description="Disordered" evidence="1">
    <location>
        <begin position="39"/>
        <end position="58"/>
    </location>
</feature>
<evidence type="ECO:0000256" key="1">
    <source>
        <dbReference type="SAM" id="MobiDB-lite"/>
    </source>
</evidence>
<organism evidence="3 4">
    <name type="scientific">Linnemannia elongata AG-77</name>
    <dbReference type="NCBI Taxonomy" id="1314771"/>
    <lineage>
        <taxon>Eukaryota</taxon>
        <taxon>Fungi</taxon>
        <taxon>Fungi incertae sedis</taxon>
        <taxon>Mucoromycota</taxon>
        <taxon>Mortierellomycotina</taxon>
        <taxon>Mortierellomycetes</taxon>
        <taxon>Mortierellales</taxon>
        <taxon>Mortierellaceae</taxon>
        <taxon>Linnemannia</taxon>
    </lineage>
</organism>
<protein>
    <submittedName>
        <fullName evidence="3">Uncharacterized protein</fullName>
    </submittedName>
</protein>
<dbReference type="Proteomes" id="UP000078512">
    <property type="component" value="Unassembled WGS sequence"/>
</dbReference>
<evidence type="ECO:0000256" key="2">
    <source>
        <dbReference type="SAM" id="SignalP"/>
    </source>
</evidence>
<reference evidence="3 4" key="1">
    <citation type="submission" date="2016-05" db="EMBL/GenBank/DDBJ databases">
        <title>Genome sequencing reveals origins of a unique bacterial endosymbiosis in the earliest lineages of terrestrial Fungi.</title>
        <authorList>
            <consortium name="DOE Joint Genome Institute"/>
            <person name="Uehling J."/>
            <person name="Gryganskyi A."/>
            <person name="Hameed K."/>
            <person name="Tschaplinski T."/>
            <person name="Misztal P."/>
            <person name="Wu S."/>
            <person name="Desiro A."/>
            <person name="Vande Pol N."/>
            <person name="Du Z.-Y."/>
            <person name="Zienkiewicz A."/>
            <person name="Zienkiewicz K."/>
            <person name="Morin E."/>
            <person name="Tisserant E."/>
            <person name="Splivallo R."/>
            <person name="Hainaut M."/>
            <person name="Henrissat B."/>
            <person name="Ohm R."/>
            <person name="Kuo A."/>
            <person name="Yan J."/>
            <person name="Lipzen A."/>
            <person name="Nolan M."/>
            <person name="Labutti K."/>
            <person name="Barry K."/>
            <person name="Goldstein A."/>
            <person name="Labbe J."/>
            <person name="Schadt C."/>
            <person name="Tuskan G."/>
            <person name="Grigoriev I."/>
            <person name="Martin F."/>
            <person name="Vilgalys R."/>
            <person name="Bonito G."/>
        </authorList>
    </citation>
    <scope>NUCLEOTIDE SEQUENCE [LARGE SCALE GENOMIC DNA]</scope>
    <source>
        <strain evidence="3 4">AG-77</strain>
    </source>
</reference>
<accession>A0A197JFQ7</accession>
<dbReference type="AlphaFoldDB" id="A0A197JFQ7"/>
<proteinExistence type="predicted"/>
<feature type="chain" id="PRO_5008275895" evidence="2">
    <location>
        <begin position="38"/>
        <end position="93"/>
    </location>
</feature>